<evidence type="ECO:0000256" key="1">
    <source>
        <dbReference type="SAM" id="MobiDB-lite"/>
    </source>
</evidence>
<evidence type="ECO:0000256" key="2">
    <source>
        <dbReference type="SAM" id="Phobius"/>
    </source>
</evidence>
<keyword evidence="4" id="KW-1185">Reference proteome</keyword>
<protein>
    <submittedName>
        <fullName evidence="3">Uncharacterized protein</fullName>
    </submittedName>
</protein>
<proteinExistence type="predicted"/>
<dbReference type="EMBL" id="JAHLJV010000072">
    <property type="protein sequence ID" value="KAK1574702.1"/>
    <property type="molecule type" value="Genomic_DNA"/>
</dbReference>
<dbReference type="AlphaFoldDB" id="A0AAD8PQX8"/>
<feature type="transmembrane region" description="Helical" evidence="2">
    <location>
        <begin position="228"/>
        <end position="252"/>
    </location>
</feature>
<feature type="region of interest" description="Disordered" evidence="1">
    <location>
        <begin position="169"/>
        <end position="188"/>
    </location>
</feature>
<accession>A0AAD8PQX8</accession>
<organism evidence="3 4">
    <name type="scientific">Colletotrichum navitas</name>
    <dbReference type="NCBI Taxonomy" id="681940"/>
    <lineage>
        <taxon>Eukaryota</taxon>
        <taxon>Fungi</taxon>
        <taxon>Dikarya</taxon>
        <taxon>Ascomycota</taxon>
        <taxon>Pezizomycotina</taxon>
        <taxon>Sordariomycetes</taxon>
        <taxon>Hypocreomycetidae</taxon>
        <taxon>Glomerellales</taxon>
        <taxon>Glomerellaceae</taxon>
        <taxon>Colletotrichum</taxon>
        <taxon>Colletotrichum graminicola species complex</taxon>
    </lineage>
</organism>
<name>A0AAD8PQX8_9PEZI</name>
<dbReference type="Proteomes" id="UP001230504">
    <property type="component" value="Unassembled WGS sequence"/>
</dbReference>
<dbReference type="RefSeq" id="XP_060410198.1">
    <property type="nucleotide sequence ID" value="XM_060562804.1"/>
</dbReference>
<evidence type="ECO:0000313" key="3">
    <source>
        <dbReference type="EMBL" id="KAK1574702.1"/>
    </source>
</evidence>
<reference evidence="3" key="1">
    <citation type="submission" date="2021-06" db="EMBL/GenBank/DDBJ databases">
        <title>Comparative genomics, transcriptomics and evolutionary studies reveal genomic signatures of adaptation to plant cell wall in hemibiotrophic fungi.</title>
        <authorList>
            <consortium name="DOE Joint Genome Institute"/>
            <person name="Baroncelli R."/>
            <person name="Diaz J.F."/>
            <person name="Benocci T."/>
            <person name="Peng M."/>
            <person name="Battaglia E."/>
            <person name="Haridas S."/>
            <person name="Andreopoulos W."/>
            <person name="Labutti K."/>
            <person name="Pangilinan J."/>
            <person name="Floch G.L."/>
            <person name="Makela M.R."/>
            <person name="Henrissat B."/>
            <person name="Grigoriev I.V."/>
            <person name="Crouch J.A."/>
            <person name="De Vries R.P."/>
            <person name="Sukno S.A."/>
            <person name="Thon M.R."/>
        </authorList>
    </citation>
    <scope>NUCLEOTIDE SEQUENCE</scope>
    <source>
        <strain evidence="3">CBS 125086</strain>
    </source>
</reference>
<dbReference type="GeneID" id="85447044"/>
<sequence>MEASLECISELPSAYWACGKRHASTDECRRGEYPQPQHRDGIADNLLGQGRAAAHGAESRGLNRNAPQAQDTGGCFCRSEYLCRRSTGWELRTHETLGGIPTFYRLLPGGRSETEASEHSITTDEFGILGRDGGGNETSRWAENGDSLLEICSSRTEMRSRVMRESVVPAGGEAKKKGGPLAEQSTGSTWYNTGGGGPANKTKPPMPVGRLSPPYSGFAAVSASGVSWLALCCPALGLLPIWLLFFFGASTVPQGRTPRRKSTYLG</sequence>
<keyword evidence="2" id="KW-0472">Membrane</keyword>
<keyword evidence="2" id="KW-1133">Transmembrane helix</keyword>
<evidence type="ECO:0000313" key="4">
    <source>
        <dbReference type="Proteomes" id="UP001230504"/>
    </source>
</evidence>
<gene>
    <name evidence="3" type="ORF">LY79DRAFT_662067</name>
</gene>
<keyword evidence="2" id="KW-0812">Transmembrane</keyword>
<comment type="caution">
    <text evidence="3">The sequence shown here is derived from an EMBL/GenBank/DDBJ whole genome shotgun (WGS) entry which is preliminary data.</text>
</comment>